<protein>
    <recommendedName>
        <fullName evidence="1">N-acetyltransferase domain-containing protein</fullName>
    </recommendedName>
</protein>
<dbReference type="Pfam" id="PF00583">
    <property type="entry name" value="Acetyltransf_1"/>
    <property type="match status" value="1"/>
</dbReference>
<accession>A0A067RI36</accession>
<gene>
    <name evidence="2" type="ORF">L798_12786</name>
</gene>
<dbReference type="InterPro" id="IPR000182">
    <property type="entry name" value="GNAT_dom"/>
</dbReference>
<organism evidence="2 3">
    <name type="scientific">Zootermopsis nevadensis</name>
    <name type="common">Dampwood termite</name>
    <dbReference type="NCBI Taxonomy" id="136037"/>
    <lineage>
        <taxon>Eukaryota</taxon>
        <taxon>Metazoa</taxon>
        <taxon>Ecdysozoa</taxon>
        <taxon>Arthropoda</taxon>
        <taxon>Hexapoda</taxon>
        <taxon>Insecta</taxon>
        <taxon>Pterygota</taxon>
        <taxon>Neoptera</taxon>
        <taxon>Polyneoptera</taxon>
        <taxon>Dictyoptera</taxon>
        <taxon>Blattodea</taxon>
        <taxon>Blattoidea</taxon>
        <taxon>Termitoidae</taxon>
        <taxon>Termopsidae</taxon>
        <taxon>Zootermopsis</taxon>
    </lineage>
</organism>
<dbReference type="AlphaFoldDB" id="A0A067RI36"/>
<evidence type="ECO:0000313" key="3">
    <source>
        <dbReference type="Proteomes" id="UP000027135"/>
    </source>
</evidence>
<dbReference type="GO" id="GO:0016747">
    <property type="term" value="F:acyltransferase activity, transferring groups other than amino-acyl groups"/>
    <property type="evidence" value="ECO:0007669"/>
    <property type="project" value="InterPro"/>
</dbReference>
<sequence length="105" mass="12237">MYVREVRKVPLWFIETVDRCSDFWNRVAVKRASRGLGIGKALLEETLRVARDNGFLLLRSYYSASIVGFECMNSLNTEVKMDIKCLFRPVLVRNSKYSPRDLRVC</sequence>
<dbReference type="EMBL" id="KK852498">
    <property type="protein sequence ID" value="KDR22653.1"/>
    <property type="molecule type" value="Genomic_DNA"/>
</dbReference>
<dbReference type="Proteomes" id="UP000027135">
    <property type="component" value="Unassembled WGS sequence"/>
</dbReference>
<proteinExistence type="predicted"/>
<dbReference type="Gene3D" id="3.40.630.30">
    <property type="match status" value="1"/>
</dbReference>
<dbReference type="InParanoid" id="A0A067RI36"/>
<evidence type="ECO:0000313" key="2">
    <source>
        <dbReference type="EMBL" id="KDR22653.1"/>
    </source>
</evidence>
<feature type="domain" description="N-acetyltransferase" evidence="1">
    <location>
        <begin position="24"/>
        <end position="55"/>
    </location>
</feature>
<name>A0A067RI36_ZOONE</name>
<reference evidence="2 3" key="1">
    <citation type="journal article" date="2014" name="Nat. Commun.">
        <title>Molecular traces of alternative social organization in a termite genome.</title>
        <authorList>
            <person name="Terrapon N."/>
            <person name="Li C."/>
            <person name="Robertson H.M."/>
            <person name="Ji L."/>
            <person name="Meng X."/>
            <person name="Booth W."/>
            <person name="Chen Z."/>
            <person name="Childers C.P."/>
            <person name="Glastad K.M."/>
            <person name="Gokhale K."/>
            <person name="Gowin J."/>
            <person name="Gronenberg W."/>
            <person name="Hermansen R.A."/>
            <person name="Hu H."/>
            <person name="Hunt B.G."/>
            <person name="Huylmans A.K."/>
            <person name="Khalil S.M."/>
            <person name="Mitchell R.D."/>
            <person name="Munoz-Torres M.C."/>
            <person name="Mustard J.A."/>
            <person name="Pan H."/>
            <person name="Reese J.T."/>
            <person name="Scharf M.E."/>
            <person name="Sun F."/>
            <person name="Vogel H."/>
            <person name="Xiao J."/>
            <person name="Yang W."/>
            <person name="Yang Z."/>
            <person name="Yang Z."/>
            <person name="Zhou J."/>
            <person name="Zhu J."/>
            <person name="Brent C.S."/>
            <person name="Elsik C.G."/>
            <person name="Goodisman M.A."/>
            <person name="Liberles D.A."/>
            <person name="Roe R.M."/>
            <person name="Vargo E.L."/>
            <person name="Vilcinskas A."/>
            <person name="Wang J."/>
            <person name="Bornberg-Bauer E."/>
            <person name="Korb J."/>
            <person name="Zhang G."/>
            <person name="Liebig J."/>
        </authorList>
    </citation>
    <scope>NUCLEOTIDE SEQUENCE [LARGE SCALE GENOMIC DNA]</scope>
    <source>
        <tissue evidence="2">Whole organism</tissue>
    </source>
</reference>
<dbReference type="SUPFAM" id="SSF55729">
    <property type="entry name" value="Acyl-CoA N-acyltransferases (Nat)"/>
    <property type="match status" value="1"/>
</dbReference>
<dbReference type="InterPro" id="IPR016181">
    <property type="entry name" value="Acyl_CoA_acyltransferase"/>
</dbReference>
<dbReference type="CDD" id="cd04301">
    <property type="entry name" value="NAT_SF"/>
    <property type="match status" value="1"/>
</dbReference>
<keyword evidence="3" id="KW-1185">Reference proteome</keyword>
<evidence type="ECO:0000259" key="1">
    <source>
        <dbReference type="Pfam" id="PF00583"/>
    </source>
</evidence>